<proteinExistence type="predicted"/>
<evidence type="ECO:0000313" key="1">
    <source>
        <dbReference type="EMBL" id="ACM58341.1"/>
    </source>
</evidence>
<protein>
    <submittedName>
        <fullName evidence="1">Uncharacterized protein</fullName>
    </submittedName>
</protein>
<dbReference type="EMBL" id="CP001366">
    <property type="protein sequence ID" value="ACM58341.1"/>
    <property type="molecule type" value="Genomic_DNA"/>
</dbReference>
<sequence length="136" mass="15380">MDGFEYDLKLPVPIRYPLFALVIESKSDWRATVIVSFVHPLLDSLACALNFLLFSLMFAGCLEDFDGSLDRVREVELPLFEGMGFNTVFTEIQNEPHRFVEVACETAFIVDDNRINFSRLDTTTGLLILLSALIPT</sequence>
<gene>
    <name evidence="1" type="ordered locus">Hlac_2772</name>
</gene>
<dbReference type="KEGG" id="hla:Hlac_2772"/>
<organism evidence="1 2">
    <name type="scientific">Halorubrum lacusprofundi (strain ATCC 49239 / DSM 5036 / JCM 8891 / ACAM 34)</name>
    <dbReference type="NCBI Taxonomy" id="416348"/>
    <lineage>
        <taxon>Archaea</taxon>
        <taxon>Methanobacteriati</taxon>
        <taxon>Methanobacteriota</taxon>
        <taxon>Stenosarchaea group</taxon>
        <taxon>Halobacteria</taxon>
        <taxon>Halobacteriales</taxon>
        <taxon>Haloferacaceae</taxon>
        <taxon>Halorubrum</taxon>
    </lineage>
</organism>
<name>B9LVV1_HALLT</name>
<dbReference type="Proteomes" id="UP000000740">
    <property type="component" value="Chromosome 2"/>
</dbReference>
<reference evidence="1 2" key="1">
    <citation type="journal article" date="2016" name="Stand. Genomic Sci.">
        <title>Complete genome sequence of the Antarctic Halorubrum lacusprofundi type strain ACAM 34.</title>
        <authorList>
            <person name="Anderson I.J."/>
            <person name="DasSarma P."/>
            <person name="Lucas S."/>
            <person name="Copeland A."/>
            <person name="Lapidus A."/>
            <person name="Del Rio T.G."/>
            <person name="Tice H."/>
            <person name="Dalin E."/>
            <person name="Bruce D.C."/>
            <person name="Goodwin L."/>
            <person name="Pitluck S."/>
            <person name="Sims D."/>
            <person name="Brettin T.S."/>
            <person name="Detter J.C."/>
            <person name="Han C.S."/>
            <person name="Larimer F."/>
            <person name="Hauser L."/>
            <person name="Land M."/>
            <person name="Ivanova N."/>
            <person name="Richardson P."/>
            <person name="Cavicchioli R."/>
            <person name="DasSarma S."/>
            <person name="Woese C.R."/>
            <person name="Kyrpides N.C."/>
        </authorList>
    </citation>
    <scope>NUCLEOTIDE SEQUENCE [LARGE SCALE GENOMIC DNA]</scope>
    <source>
        <strain evidence="2">ATCC 49239 / DSM 5036 / JCM 8891 / ACAM 34</strain>
    </source>
</reference>
<dbReference type="AlphaFoldDB" id="B9LVV1"/>
<keyword evidence="2" id="KW-1185">Reference proteome</keyword>
<evidence type="ECO:0000313" key="2">
    <source>
        <dbReference type="Proteomes" id="UP000000740"/>
    </source>
</evidence>
<dbReference type="HOGENOM" id="CLU_1870659_0_0_2"/>
<accession>B9LVV1</accession>